<dbReference type="AlphaFoldDB" id="A0ABD2N2H9"/>
<keyword evidence="1" id="KW-0472">Membrane</keyword>
<organism evidence="2 3">
    <name type="scientific">Cryptolaemus montrouzieri</name>
    <dbReference type="NCBI Taxonomy" id="559131"/>
    <lineage>
        <taxon>Eukaryota</taxon>
        <taxon>Metazoa</taxon>
        <taxon>Ecdysozoa</taxon>
        <taxon>Arthropoda</taxon>
        <taxon>Hexapoda</taxon>
        <taxon>Insecta</taxon>
        <taxon>Pterygota</taxon>
        <taxon>Neoptera</taxon>
        <taxon>Endopterygota</taxon>
        <taxon>Coleoptera</taxon>
        <taxon>Polyphaga</taxon>
        <taxon>Cucujiformia</taxon>
        <taxon>Coccinelloidea</taxon>
        <taxon>Coccinellidae</taxon>
        <taxon>Scymninae</taxon>
        <taxon>Scymnini</taxon>
        <taxon>Cryptolaemus</taxon>
    </lineage>
</organism>
<name>A0ABD2N2H9_9CUCU</name>
<dbReference type="Proteomes" id="UP001516400">
    <property type="component" value="Unassembled WGS sequence"/>
</dbReference>
<proteinExistence type="predicted"/>
<keyword evidence="1" id="KW-0812">Transmembrane</keyword>
<evidence type="ECO:0000256" key="1">
    <source>
        <dbReference type="SAM" id="Phobius"/>
    </source>
</evidence>
<sequence length="68" mass="7922">MKFSYWSALVINGTISVSVIPCSSLIQWNFIYIGDNKTGRSYDENRTFETNNFTTKCSIHKMVYIFCH</sequence>
<gene>
    <name evidence="2" type="ORF">HHI36_014310</name>
</gene>
<protein>
    <recommendedName>
        <fullName evidence="4">Secreted protein</fullName>
    </recommendedName>
</protein>
<keyword evidence="3" id="KW-1185">Reference proteome</keyword>
<keyword evidence="1" id="KW-1133">Transmembrane helix</keyword>
<evidence type="ECO:0000313" key="2">
    <source>
        <dbReference type="EMBL" id="KAL3272849.1"/>
    </source>
</evidence>
<evidence type="ECO:0000313" key="3">
    <source>
        <dbReference type="Proteomes" id="UP001516400"/>
    </source>
</evidence>
<accession>A0ABD2N2H9</accession>
<reference evidence="2 3" key="1">
    <citation type="journal article" date="2021" name="BMC Biol.">
        <title>Horizontally acquired antibacterial genes associated with adaptive radiation of ladybird beetles.</title>
        <authorList>
            <person name="Li H.S."/>
            <person name="Tang X.F."/>
            <person name="Huang Y.H."/>
            <person name="Xu Z.Y."/>
            <person name="Chen M.L."/>
            <person name="Du X.Y."/>
            <person name="Qiu B.Y."/>
            <person name="Chen P.T."/>
            <person name="Zhang W."/>
            <person name="Slipinski A."/>
            <person name="Escalona H.E."/>
            <person name="Waterhouse R.M."/>
            <person name="Zwick A."/>
            <person name="Pang H."/>
        </authorList>
    </citation>
    <scope>NUCLEOTIDE SEQUENCE [LARGE SCALE GENOMIC DNA]</scope>
    <source>
        <strain evidence="2">SYSU2018</strain>
    </source>
</reference>
<evidence type="ECO:0008006" key="4">
    <source>
        <dbReference type="Google" id="ProtNLM"/>
    </source>
</evidence>
<feature type="transmembrane region" description="Helical" evidence="1">
    <location>
        <begin position="6"/>
        <end position="31"/>
    </location>
</feature>
<dbReference type="EMBL" id="JABFTP020000062">
    <property type="protein sequence ID" value="KAL3272849.1"/>
    <property type="molecule type" value="Genomic_DNA"/>
</dbReference>
<comment type="caution">
    <text evidence="2">The sequence shown here is derived from an EMBL/GenBank/DDBJ whole genome shotgun (WGS) entry which is preliminary data.</text>
</comment>